<proteinExistence type="inferred from homology"/>
<evidence type="ECO:0000313" key="4">
    <source>
        <dbReference type="EMBL" id="GAD58084.1"/>
    </source>
</evidence>
<evidence type="ECO:0000256" key="2">
    <source>
        <dbReference type="HAMAP-Rule" id="MF_00791"/>
    </source>
</evidence>
<dbReference type="OrthoDB" id="9795226at2"/>
<dbReference type="EMBL" id="BATC01000003">
    <property type="protein sequence ID" value="GAD58084.1"/>
    <property type="molecule type" value="Genomic_DNA"/>
</dbReference>
<dbReference type="InterPro" id="IPR050718">
    <property type="entry name" value="ApaG-like"/>
</dbReference>
<dbReference type="PANTHER" id="PTHR47191">
    <property type="entry name" value="OS05G0170800 PROTEIN"/>
    <property type="match status" value="1"/>
</dbReference>
<dbReference type="Proteomes" id="UP000016569">
    <property type="component" value="Unassembled WGS sequence"/>
</dbReference>
<dbReference type="SUPFAM" id="SSF110069">
    <property type="entry name" value="ApaG-like"/>
    <property type="match status" value="1"/>
</dbReference>
<dbReference type="NCBIfam" id="NF003967">
    <property type="entry name" value="PRK05461.1"/>
    <property type="match status" value="1"/>
</dbReference>
<accession>A0A8E0KJ68</accession>
<evidence type="ECO:0000259" key="3">
    <source>
        <dbReference type="PROSITE" id="PS51087"/>
    </source>
</evidence>
<feature type="domain" description="ApaG" evidence="3">
    <location>
        <begin position="8"/>
        <end position="132"/>
    </location>
</feature>
<dbReference type="RefSeq" id="WP_021696180.1">
    <property type="nucleotide sequence ID" value="NZ_BATC01000003.1"/>
</dbReference>
<dbReference type="InterPro" id="IPR023065">
    <property type="entry name" value="Uncharacterised_ApaG"/>
</dbReference>
<evidence type="ECO:0000313" key="5">
    <source>
        <dbReference type="Proteomes" id="UP000016569"/>
    </source>
</evidence>
<comment type="caution">
    <text evidence="4">The sequence shown here is derived from an EMBL/GenBank/DDBJ whole genome shotgun (WGS) entry which is preliminary data.</text>
</comment>
<sequence>MKRKGSYEAETRGIRVRVTPMYLDGESAPEEGRWIWAYHIEIENRGEAEVQLLARHWIITDAMGHVEEVRGSGVVGEQPMIGPGDTYAYASGCPLATSSGAMQGAYRMVDEAGVSFDVTIPPFSLDVPDARRVLN</sequence>
<gene>
    <name evidence="2" type="primary">apaG</name>
    <name evidence="4" type="ORF">MBEBAB_0334</name>
</gene>
<name>A0A8E0KJ68_9CAUL</name>
<protein>
    <recommendedName>
        <fullName evidence="1 2">Protein ApaG</fullName>
    </recommendedName>
</protein>
<evidence type="ECO:0000256" key="1">
    <source>
        <dbReference type="ARBA" id="ARBA00017693"/>
    </source>
</evidence>
<dbReference type="HAMAP" id="MF_00791">
    <property type="entry name" value="ApaG"/>
    <property type="match status" value="1"/>
</dbReference>
<dbReference type="InterPro" id="IPR036767">
    <property type="entry name" value="ApaG_sf"/>
</dbReference>
<dbReference type="InterPro" id="IPR007474">
    <property type="entry name" value="ApaG_domain"/>
</dbReference>
<organism evidence="4 5">
    <name type="scientific">Brevundimonas abyssalis TAR-001</name>
    <dbReference type="NCBI Taxonomy" id="1391729"/>
    <lineage>
        <taxon>Bacteria</taxon>
        <taxon>Pseudomonadati</taxon>
        <taxon>Pseudomonadota</taxon>
        <taxon>Alphaproteobacteria</taxon>
        <taxon>Caulobacterales</taxon>
        <taxon>Caulobacteraceae</taxon>
        <taxon>Brevundimonas</taxon>
    </lineage>
</organism>
<keyword evidence="5" id="KW-1185">Reference proteome</keyword>
<dbReference type="Pfam" id="PF04379">
    <property type="entry name" value="DUF525"/>
    <property type="match status" value="1"/>
</dbReference>
<reference evidence="5" key="1">
    <citation type="journal article" date="2013" name="Genome Announc.">
        <title>Draft Genome Sequence of the Dimorphic Prosthecate Bacterium Brevundimonas abyssalis TAR-001T.</title>
        <authorList>
            <person name="Tsubouchi T."/>
            <person name="Nishi S."/>
            <person name="Usui K."/>
            <person name="Shimane Y."/>
            <person name="Takaki Y."/>
            <person name="Maruyama T."/>
            <person name="Hatada Y."/>
        </authorList>
    </citation>
    <scope>NUCLEOTIDE SEQUENCE [LARGE SCALE GENOMIC DNA]</scope>
    <source>
        <strain evidence="5">TAR-001</strain>
    </source>
</reference>
<dbReference type="AlphaFoldDB" id="A0A8E0KJ68"/>
<dbReference type="PANTHER" id="PTHR47191:SF2">
    <property type="entry name" value="OS05G0170800 PROTEIN"/>
    <property type="match status" value="1"/>
</dbReference>
<dbReference type="PROSITE" id="PS51087">
    <property type="entry name" value="APAG"/>
    <property type="match status" value="1"/>
</dbReference>
<dbReference type="Gene3D" id="2.60.40.1470">
    <property type="entry name" value="ApaG domain"/>
    <property type="match status" value="1"/>
</dbReference>